<protein>
    <submittedName>
        <fullName evidence="1">Phosphoesterase, DHH family</fullName>
    </submittedName>
</protein>
<dbReference type="EMBL" id="CP001742">
    <property type="protein sequence ID" value="ADL18863.1"/>
    <property type="molecule type" value="Genomic_DNA"/>
</dbReference>
<organism evidence="1 2">
    <name type="scientific">Acidilobus saccharovorans (strain DSM 16705 / JCM 18335 / VKM B-2471 / 345-15)</name>
    <dbReference type="NCBI Taxonomy" id="666510"/>
    <lineage>
        <taxon>Archaea</taxon>
        <taxon>Thermoproteota</taxon>
        <taxon>Thermoprotei</taxon>
        <taxon>Acidilobales</taxon>
        <taxon>Acidilobaceae</taxon>
        <taxon>Acidilobus</taxon>
    </lineage>
</organism>
<dbReference type="STRING" id="666510.ASAC_0456"/>
<keyword evidence="2" id="KW-1185">Reference proteome</keyword>
<dbReference type="eggNOG" id="arCOG00425">
    <property type="taxonomic scope" value="Archaea"/>
</dbReference>
<dbReference type="InParanoid" id="D9Q0M5"/>
<dbReference type="InterPro" id="IPR038763">
    <property type="entry name" value="DHH_sf"/>
</dbReference>
<evidence type="ECO:0000313" key="1">
    <source>
        <dbReference type="EMBL" id="ADL18863.1"/>
    </source>
</evidence>
<evidence type="ECO:0000313" key="2">
    <source>
        <dbReference type="Proteomes" id="UP000000346"/>
    </source>
</evidence>
<dbReference type="KEGG" id="asc:ASAC_0456"/>
<proteinExistence type="predicted"/>
<dbReference type="AlphaFoldDB" id="D9Q0M5"/>
<sequence>MNWGSAGAGGFRAAMSEQCPKILIVGDWDADGIIASAEMVYANEVAKAFPIKGNKCPTELRPASPRTMSEAFKGGCWDYVIILDIPFTQEVEASLDQLTASGCRPKIYYFDHHKITIEKSTYIEGKYSAVTFIGLSPTSVLVKVFLESIGVKLTPRLKDLVSSAAVLEGGGWLSRNNRSATEGMVKLAASISKAINQSKDPELWRKYVQWASSVLPFEVSVVPSARDYENLVSKGLEVSERSDKEIKEVATGLAMTAKAVGFLKLVDARGKWNKSGASALASALYKITRGTVALLVSKSDDTELLIIRSGHGEAMRIAEELFKQGVIEDLGGHENIASGRVRKGISDKELEDAIRKASLAAFRFSGQ</sequence>
<reference evidence="1 2" key="1">
    <citation type="journal article" date="2010" name="Appl. Environ. Microbiol.">
        <title>The genome sequence of the crenarchaeon Acidilobus saccharovorans supports a new order, Acidilobales, and suggests an important ecological role in terrestrial acidic hot springs.</title>
        <authorList>
            <person name="Mardanov A.V."/>
            <person name="Svetlitchnyi V.A."/>
            <person name="Beletsky A.V."/>
            <person name="Prokofeva M.I."/>
            <person name="Bonch-Osmolovskaya E.A."/>
            <person name="Ravin N.V."/>
            <person name="Skryabin K.G."/>
        </authorList>
    </citation>
    <scope>NUCLEOTIDE SEQUENCE [LARGE SCALE GENOMIC DNA]</scope>
    <source>
        <strain evidence="2">DSM 16705 / JCM 18335 / VKM B-2471 / 345-15</strain>
    </source>
</reference>
<accession>D9Q0M5</accession>
<dbReference type="Proteomes" id="UP000000346">
    <property type="component" value="Chromosome"/>
</dbReference>
<dbReference type="HOGENOM" id="CLU_786668_0_0_2"/>
<gene>
    <name evidence="1" type="ordered locus">ASAC_0456</name>
</gene>
<name>D9Q0M5_ACIS3</name>
<dbReference type="SUPFAM" id="SSF64182">
    <property type="entry name" value="DHH phosphoesterases"/>
    <property type="match status" value="1"/>
</dbReference>